<organism evidence="1 2">
    <name type="scientific">Dibothriocephalus latus</name>
    <name type="common">Fish tapeworm</name>
    <name type="synonym">Diphyllobothrium latum</name>
    <dbReference type="NCBI Taxonomy" id="60516"/>
    <lineage>
        <taxon>Eukaryota</taxon>
        <taxon>Metazoa</taxon>
        <taxon>Spiralia</taxon>
        <taxon>Lophotrochozoa</taxon>
        <taxon>Platyhelminthes</taxon>
        <taxon>Cestoda</taxon>
        <taxon>Eucestoda</taxon>
        <taxon>Diphyllobothriidea</taxon>
        <taxon>Diphyllobothriidae</taxon>
        <taxon>Dibothriocephalus</taxon>
    </lineage>
</organism>
<keyword evidence="2" id="KW-1185">Reference proteome</keyword>
<evidence type="ECO:0000313" key="1">
    <source>
        <dbReference type="EMBL" id="VDN39374.1"/>
    </source>
</evidence>
<evidence type="ECO:0000313" key="2">
    <source>
        <dbReference type="Proteomes" id="UP000281553"/>
    </source>
</evidence>
<accession>A0A3P7N9U2</accession>
<proteinExistence type="predicted"/>
<dbReference type="Proteomes" id="UP000281553">
    <property type="component" value="Unassembled WGS sequence"/>
</dbReference>
<sequence>MLNGIFDHWLIFNDDFSALNSNGRTTTEVVIPTAVESEATGVKDTFGTIMDCNGLRSSDASVPVEVSITPPVGGVNHANGDPSRCHVTLGNNSFYFNQVMDYMSEESKACSQLMKGYGMTTPHSQSWLWIGQWQLLPEPATGKSVNGELLFLVLDLVIAVFAT</sequence>
<reference evidence="1 2" key="1">
    <citation type="submission" date="2018-11" db="EMBL/GenBank/DDBJ databases">
        <authorList>
            <consortium name="Pathogen Informatics"/>
        </authorList>
    </citation>
    <scope>NUCLEOTIDE SEQUENCE [LARGE SCALE GENOMIC DNA]</scope>
</reference>
<protein>
    <submittedName>
        <fullName evidence="1">Uncharacterized protein</fullName>
    </submittedName>
</protein>
<dbReference type="AlphaFoldDB" id="A0A3P7N9U2"/>
<name>A0A3P7N9U2_DIBLA</name>
<gene>
    <name evidence="1" type="ORF">DILT_LOCUS17846</name>
</gene>
<dbReference type="EMBL" id="UYRU01095285">
    <property type="protein sequence ID" value="VDN39374.1"/>
    <property type="molecule type" value="Genomic_DNA"/>
</dbReference>